<feature type="compositionally biased region" description="Polar residues" evidence="5">
    <location>
        <begin position="1326"/>
        <end position="1335"/>
    </location>
</feature>
<keyword evidence="3" id="KW-0862">Zinc</keyword>
<feature type="compositionally biased region" description="Basic and acidic residues" evidence="5">
    <location>
        <begin position="641"/>
        <end position="655"/>
    </location>
</feature>
<dbReference type="InterPro" id="IPR052445">
    <property type="entry name" value="ZnF-G_patch_domain"/>
</dbReference>
<keyword evidence="4" id="KW-0175">Coiled coil</keyword>
<feature type="region of interest" description="Disordered" evidence="5">
    <location>
        <begin position="889"/>
        <end position="934"/>
    </location>
</feature>
<dbReference type="GO" id="GO:0008270">
    <property type="term" value="F:zinc ion binding"/>
    <property type="evidence" value="ECO:0007669"/>
    <property type="project" value="UniProtKB-KW"/>
</dbReference>
<evidence type="ECO:0000256" key="4">
    <source>
        <dbReference type="SAM" id="Coils"/>
    </source>
</evidence>
<feature type="compositionally biased region" description="Basic and acidic residues" evidence="5">
    <location>
        <begin position="736"/>
        <end position="747"/>
    </location>
</feature>
<feature type="compositionally biased region" description="Basic and acidic residues" evidence="5">
    <location>
        <begin position="1253"/>
        <end position="1264"/>
    </location>
</feature>
<feature type="region of interest" description="Disordered" evidence="5">
    <location>
        <begin position="94"/>
        <end position="127"/>
    </location>
</feature>
<feature type="compositionally biased region" description="Basic and acidic residues" evidence="5">
    <location>
        <begin position="901"/>
        <end position="934"/>
    </location>
</feature>
<feature type="compositionally biased region" description="Polar residues" evidence="5">
    <location>
        <begin position="517"/>
        <end position="557"/>
    </location>
</feature>
<proteinExistence type="predicted"/>
<evidence type="ECO:0000256" key="1">
    <source>
        <dbReference type="ARBA" id="ARBA00022723"/>
    </source>
</evidence>
<dbReference type="PANTHER" id="PTHR17614">
    <property type="entry name" value="ZINC FINGER-CONTAINING"/>
    <property type="match status" value="1"/>
</dbReference>
<keyword evidence="2" id="KW-0863">Zinc-finger</keyword>
<evidence type="ECO:0000313" key="8">
    <source>
        <dbReference type="Proteomes" id="UP001178508"/>
    </source>
</evidence>
<feature type="coiled-coil region" evidence="4">
    <location>
        <begin position="1389"/>
        <end position="1425"/>
    </location>
</feature>
<feature type="compositionally biased region" description="Polar residues" evidence="5">
    <location>
        <begin position="1222"/>
        <end position="1242"/>
    </location>
</feature>
<dbReference type="PROSITE" id="PS00028">
    <property type="entry name" value="ZINC_FINGER_C2H2_1"/>
    <property type="match status" value="1"/>
</dbReference>
<name>A0AAV1G0L3_XYRNO</name>
<dbReference type="GO" id="GO:0005634">
    <property type="term" value="C:nucleus"/>
    <property type="evidence" value="ECO:0007669"/>
    <property type="project" value="TreeGrafter"/>
</dbReference>
<dbReference type="Proteomes" id="UP001178508">
    <property type="component" value="Chromosome 11"/>
</dbReference>
<dbReference type="SUPFAM" id="SSF57667">
    <property type="entry name" value="beta-beta-alpha zinc fingers"/>
    <property type="match status" value="1"/>
</dbReference>
<dbReference type="InterPro" id="IPR036236">
    <property type="entry name" value="Znf_C2H2_sf"/>
</dbReference>
<gene>
    <name evidence="7" type="ORF">XNOV1_A018820</name>
</gene>
<dbReference type="PANTHER" id="PTHR17614:SF13">
    <property type="entry name" value="ZINC FINGER PROTEIN 804A"/>
    <property type="match status" value="1"/>
</dbReference>
<feature type="region of interest" description="Disordered" evidence="5">
    <location>
        <begin position="793"/>
        <end position="825"/>
    </location>
</feature>
<accession>A0AAV1G0L3</accession>
<feature type="compositionally biased region" description="Basic and acidic residues" evidence="5">
    <location>
        <begin position="97"/>
        <end position="115"/>
    </location>
</feature>
<evidence type="ECO:0000313" key="7">
    <source>
        <dbReference type="EMBL" id="CAJ1066775.1"/>
    </source>
</evidence>
<evidence type="ECO:0000256" key="2">
    <source>
        <dbReference type="ARBA" id="ARBA00022771"/>
    </source>
</evidence>
<organism evidence="7 8">
    <name type="scientific">Xyrichtys novacula</name>
    <name type="common">Pearly razorfish</name>
    <name type="synonym">Hemipteronotus novacula</name>
    <dbReference type="NCBI Taxonomy" id="13765"/>
    <lineage>
        <taxon>Eukaryota</taxon>
        <taxon>Metazoa</taxon>
        <taxon>Chordata</taxon>
        <taxon>Craniata</taxon>
        <taxon>Vertebrata</taxon>
        <taxon>Euteleostomi</taxon>
        <taxon>Actinopterygii</taxon>
        <taxon>Neopterygii</taxon>
        <taxon>Teleostei</taxon>
        <taxon>Neoteleostei</taxon>
        <taxon>Acanthomorphata</taxon>
        <taxon>Eupercaria</taxon>
        <taxon>Labriformes</taxon>
        <taxon>Labridae</taxon>
        <taxon>Xyrichtys</taxon>
    </lineage>
</organism>
<feature type="region of interest" description="Disordered" evidence="5">
    <location>
        <begin position="1211"/>
        <end position="1271"/>
    </location>
</feature>
<keyword evidence="1" id="KW-0479">Metal-binding</keyword>
<evidence type="ECO:0000256" key="3">
    <source>
        <dbReference type="ARBA" id="ARBA00022833"/>
    </source>
</evidence>
<feature type="region of interest" description="Disordered" evidence="5">
    <location>
        <begin position="517"/>
        <end position="565"/>
    </location>
</feature>
<dbReference type="EMBL" id="OY660874">
    <property type="protein sequence ID" value="CAJ1066775.1"/>
    <property type="molecule type" value="Genomic_DNA"/>
</dbReference>
<keyword evidence="8" id="KW-1185">Reference proteome</keyword>
<evidence type="ECO:0000256" key="5">
    <source>
        <dbReference type="SAM" id="MobiDB-lite"/>
    </source>
</evidence>
<feature type="compositionally biased region" description="Basic residues" evidence="5">
    <location>
        <begin position="710"/>
        <end position="735"/>
    </location>
</feature>
<feature type="region of interest" description="Disordered" evidence="5">
    <location>
        <begin position="639"/>
        <end position="687"/>
    </location>
</feature>
<protein>
    <submittedName>
        <fullName evidence="7">Uncharacterized protein LOC117811839</fullName>
    </submittedName>
</protein>
<evidence type="ECO:0000259" key="6">
    <source>
        <dbReference type="PROSITE" id="PS00028"/>
    </source>
</evidence>
<reference evidence="7" key="1">
    <citation type="submission" date="2023-08" db="EMBL/GenBank/DDBJ databases">
        <authorList>
            <person name="Alioto T."/>
            <person name="Alioto T."/>
            <person name="Gomez Garrido J."/>
        </authorList>
    </citation>
    <scope>NUCLEOTIDE SEQUENCE</scope>
</reference>
<feature type="region of interest" description="Disordered" evidence="5">
    <location>
        <begin position="1294"/>
        <end position="1342"/>
    </location>
</feature>
<feature type="region of interest" description="Disordered" evidence="5">
    <location>
        <begin position="709"/>
        <end position="748"/>
    </location>
</feature>
<feature type="domain" description="C2H2-type" evidence="6">
    <location>
        <begin position="46"/>
        <end position="68"/>
    </location>
</feature>
<sequence>MACYYIVISSTHLRDGQLRSIKGVFRGPIGTTGQRNTEEGDSSLYCELCDKQYLRHQQYDNHINSYDHHHKQRLKELKQREFYRALACRRQRRRREEKREERALRRLHKDEDGRSGECAPGSGPMFRSTTVAVEPGNQTRPDLVQNWADMHPSGSSLGTNQLIQPLLPLDPALETRLLSSTQWGYGQMDANNTTTVDQSCILKNSQMDYNGPTAAVITSNTTTDNIMNTGTTTNFYSSNKTRPFNKIPWAHNYLSNPITPNDISTTATEARSKTVQTTTAAITNTPDISISGNRAVSKLGIMSVPSRVRPVSFSLPKRSCVLLHQSAAVFIQAGQGAGMSGKQELVTAQERAKDLGEKVAHQRLKSPVSADVDNSVGVDQWDTGNQCSGDTKVAIQHSETAANMSAERGSEEVSRTGAQVSLCNRSVIRVEDSVMIGNGAQLSLCNDNGTQVQVGLESRTEAHLYLNRGMPGQVSDIVSTVVTEDTGNKTENHDNVGHGTELNPGQELRDLLCSATNQPQKSASLLNETKDSQIQAQPKESNSSSPNWTKESTSLTPSRPKEPFCPVLSRDGTRVLLWPSEMVSYTKTSPSISYSINPLLYDFRAHSRTKEGGEVKKEGLEEGRERIKPSVIKQANCQLRQEVKEGDREIDKREGEDEGGQAGNPVEPVAGCSSPGTASDPYDYRDESALKPAPISAECQLAPTLGLQKMVRKRRRGKRGGVRRGLRKRGRRKRRGETDRKDSERVRRAISSLIENQVFEGRAEERLKREGTEKQEKREKGLLSNLAAHRLVGGREKKMRADERRIRGDQTERERAGRNDEKRGELLSNLPVNRCNRCNQLCLQVKREASQHQSQQSTFGWGQGLRKLLSRGAACNSVISPVPGSVIEMPRCPAITPDPAQNDRETGETNKNTQERKEEGRTDEEQRNPRKTEIRAVQDAKENVCNLVIRPVSFPCREAARKPEICLVHTPHRETACDPAISLVPAPFRKTACSQRQTIPVGHGNLVQGPAPSCFTQQTETGVSIRSACSDTTLPGDANSKEVMSRSGIAVGKRKMEELEAGEVPKKKRKRGRRQTKKLVSALRTCTQRVERACDAVTPDPCTDEVSRMQFETLSDNYISFNTAECGQEGKGTEKNTDCHFLYMTKHFECQKTNNGEGTLSCDPTDTPSTYCHCDDSEDGDRDVGEQSQFSSVCSGGEKPFNDCHTCNTSDDQVDEKRDGSGISSATYDNPCNQNDGLTLSCDSKDQSPYLADELHSPNERDELTCDNMDTPADLPLEDSITCSTNDTHTDHCQYKNTPLDPNSSDHHDQTTSKSVSTEEDETKPQGHNHSSPASDNKRSIDQSNVNHCEDIDSGRCDHLDHKHVIDCNHCGFDGVVSIPTSVTNAPALMSTLQEQREDEKDLERARKEEMKQMERRKVKEKQEEWEKEWVRRKEKEKEDRERRKEMDFEHFFPEKRPCFPHALPSHCVPFHGPLLLPHSLSSSSSFSLHHTIIQHHLSLLPPPSHLPLPSYPHILPSFSPHLSPLALNPTPAPPPPPPPPLPPSFYTSPPIPLLDAPGPYPLATAFHPLQSHHPSLYPPPHPAVVPLQMLF</sequence>
<dbReference type="InterPro" id="IPR013087">
    <property type="entry name" value="Znf_C2H2_type"/>
</dbReference>